<feature type="region of interest" description="Disordered" evidence="1">
    <location>
        <begin position="464"/>
        <end position="483"/>
    </location>
</feature>
<dbReference type="GO" id="GO:0003824">
    <property type="term" value="F:catalytic activity"/>
    <property type="evidence" value="ECO:0007669"/>
    <property type="project" value="InterPro"/>
</dbReference>
<dbReference type="GeneID" id="13451561"/>
<dbReference type="PhylomeDB" id="E9B0P5"/>
<gene>
    <name evidence="2" type="ORF">LMXM_29_1160</name>
</gene>
<feature type="compositionally biased region" description="Low complexity" evidence="1">
    <location>
        <begin position="1113"/>
        <end position="1125"/>
    </location>
</feature>
<feature type="compositionally biased region" description="Low complexity" evidence="1">
    <location>
        <begin position="38"/>
        <end position="56"/>
    </location>
</feature>
<dbReference type="EMBL" id="FR799582">
    <property type="protein sequence ID" value="CBZ28800.1"/>
    <property type="molecule type" value="Genomic_DNA"/>
</dbReference>
<dbReference type="InterPro" id="IPR001345">
    <property type="entry name" value="PG/BPGM_mutase_AS"/>
</dbReference>
<evidence type="ECO:0000256" key="1">
    <source>
        <dbReference type="SAM" id="MobiDB-lite"/>
    </source>
</evidence>
<reference evidence="2 3" key="1">
    <citation type="journal article" date="2011" name="Genome Res.">
        <title>Chromosome and gene copy number variation allow major structural change between species and strains of Leishmania.</title>
        <authorList>
            <person name="Rogers M.B."/>
            <person name="Hilley J.D."/>
            <person name="Dickens N.J."/>
            <person name="Wilkes J."/>
            <person name="Bates P.A."/>
            <person name="Depledge D.P."/>
            <person name="Harris D."/>
            <person name="Her Y."/>
            <person name="Herzyk P."/>
            <person name="Imamura H."/>
            <person name="Otto T.D."/>
            <person name="Sanders M."/>
            <person name="Seeger K."/>
            <person name="Dujardin J.C."/>
            <person name="Berriman M."/>
            <person name="Smith D.F."/>
            <person name="Hertz-Fowler C."/>
            <person name="Mottram J.C."/>
        </authorList>
    </citation>
    <scope>NUCLEOTIDE SEQUENCE [LARGE SCALE GENOMIC DNA]</scope>
    <source>
        <strain evidence="2 3">MHOM/GT/2001/U1103</strain>
    </source>
</reference>
<feature type="compositionally biased region" description="Acidic residues" evidence="1">
    <location>
        <begin position="1185"/>
        <end position="1202"/>
    </location>
</feature>
<feature type="region of interest" description="Disordered" evidence="1">
    <location>
        <begin position="1113"/>
        <end position="1239"/>
    </location>
</feature>
<sequence>MPLAKSLDKRHHPSRGERATALMRRHGEAEVNSVDADSSPSSHLHPFSSSGTGLLEDMLEDEEEEGGGGGERFVLHFDSSPPSSPPVAPRAEAAVDDDALPASADVVEEANNATAAVATPSILRLPAHDGTTAAPCIPGAAPEPSTRTSLNTAATESFGDAPRRLLLLRPDTGGAPCSLSTASSTAVPPAAPLSSALNSARGGRVLNVSTAAAAKSDTFSAEPAQEAPHTPLPACAVTTTTVATEATSSTLKIASPTRSTTPISASERAGTPGSREWQPFLLSFAYPVCSTDATTRSQRSPPLLSMPAATKGRRTVAVHLDFIAAALGETASHDDAASIAAHCSRGSVASCGWSPQRLSTNVLSPDVDAHDTTHRASHGYSVIIGDASLASRCLMCPLVAAVLPGDDGRCYDAICKLPTNSGTGEVRAGPLLDVWVRAVSGRQLSAQQRCHRNTLRFLSSMTEVVRKDQPRPQQGAAKLEGATRDEGAGCAPAKLSPSCESSQPLFTTVFTASWLSQLCCVFTPCHLATTPYRHPPTGDVRRPRPARRSLWPSSQSPSLVWVATQVTQDCIVTRPRRLTGSTSLPPLQSSEPKGKVRYYWLRSDPRQSDALHRYLCRVFACWASATSAPFSASSPDLCASPCAATDILAASSLLDIIITRANPSTLSLRGGTVGTASAVLVADETLHTAELEAEDAAEAPSAAAEGRRLSPSALRARVAITAAVLQHLMWGAVERLDTGCKGKAPRAANMGRKVVSGPEQTPSTPLPPGEQHVVHLEGVTSHIVRAARVLAVHWVCGSPSLLLNAPTSLMDFLTEERLLLSSILSVGRLLSDVCARASQGADASDPVRAPSTTGLDMLRYFATEYASASLAALAWLSQHAADTQLLREEGLVSLRLHEAERALLRSASALPTSSQHGGLVRHRLSSGDGPAFRLCSYTEESHQRFSRDDGTTVAGSSVLQAPLRGKVNVRVEHAAVMNAFMVHLEWTTTMSAAACDVPPPALSPDVHAAVELPFLLLVFVVAEDVGGTAQDSAGSSWTSDDRSLRGTRGVGGCAVRLYQATPFSWRLSAAACTANGFAARTTQLLTHTMDLVARQPDVFEGFHLQAVAGLGSGATTTAAASARTRTTLKRTRGHRRGTGCADGAAEGGASDTAAVRRSRAQPRAGKRRRTGVADDDSRSDGSEMSSDDEDGPINSEVDDDDASTLVLHVGSSRGFRAPDAGASPPDSAPARRRRPDSDFRKSSLSVSLSVFDAARVIPVVVFRQDAAAPLLEVEVSPASQLAAQLAAFSSRAAKSGGRNAKEEDEAQEEVSRVLCALLDHWIGFSSLHAAAPHYVAGFQARRQHGALTLTTQLGSMSSQTGALTEPCVLHAYADVLRSLWRELAHLSESSPHSTPTSPSASSLLTRFVSVVALRAHLLDPVCVATAIEAAIAEYARQDIECRRRLLAAKRYAAVQWASEEAAGNVKEGGARRRKPKKEMQQHQRQLLQAEDSTEAAARAMWASLTMQMKALVRAFYAEVLGAFPLPSPPLQTDNQPSTIHAEAGSGSFCGTSRGNVLPWCVSNSWNLAASEKRAAFLSGLRGLLQSMEVEEEGPPPPRRSDTTAPSFLPAFRLQLAGASADKVSSLQTLPSSLKLRHWRAAGAGDAADPDVTVAKLAEMCVAQFSCTPSHSCLRLAGASSATVRRGKKRVDKAASWAVAGDDAAAQRAAQLLLVSDALLLPRGRSASAASAHGQATAAKLALPLAQLMMSADAMLH</sequence>
<feature type="region of interest" description="Disordered" evidence="1">
    <location>
        <begin position="246"/>
        <end position="274"/>
    </location>
</feature>
<feature type="compositionally biased region" description="Acidic residues" evidence="1">
    <location>
        <begin position="57"/>
        <end position="66"/>
    </location>
</feature>
<evidence type="ECO:0000313" key="2">
    <source>
        <dbReference type="EMBL" id="CBZ28800.1"/>
    </source>
</evidence>
<organism evidence="2 3">
    <name type="scientific">Leishmania mexicana (strain MHOM/GT/2001/U1103)</name>
    <dbReference type="NCBI Taxonomy" id="929439"/>
    <lineage>
        <taxon>Eukaryota</taxon>
        <taxon>Discoba</taxon>
        <taxon>Euglenozoa</taxon>
        <taxon>Kinetoplastea</taxon>
        <taxon>Metakinetoplastina</taxon>
        <taxon>Trypanosomatida</taxon>
        <taxon>Trypanosomatidae</taxon>
        <taxon>Leishmaniinae</taxon>
        <taxon>Leishmania</taxon>
    </lineage>
</organism>
<name>E9B0P5_LEIMU</name>
<dbReference type="PROSITE" id="PS00175">
    <property type="entry name" value="PG_MUTASE"/>
    <property type="match status" value="1"/>
</dbReference>
<dbReference type="VEuPathDB" id="TriTrypDB:LmxM.29.1160"/>
<feature type="compositionally biased region" description="Basic residues" evidence="1">
    <location>
        <begin position="1126"/>
        <end position="1137"/>
    </location>
</feature>
<feature type="region of interest" description="Disordered" evidence="1">
    <location>
        <begin position="1"/>
        <end position="94"/>
    </location>
</feature>
<proteinExistence type="predicted"/>
<feature type="compositionally biased region" description="Basic residues" evidence="1">
    <location>
        <begin position="1156"/>
        <end position="1170"/>
    </location>
</feature>
<accession>E9B0P5</accession>
<dbReference type="OMA" id="HWIGFSS"/>
<protein>
    <submittedName>
        <fullName evidence="2">Uncharacterized protein</fullName>
    </submittedName>
</protein>
<keyword evidence="3" id="KW-1185">Reference proteome</keyword>
<dbReference type="OrthoDB" id="267722at2759"/>
<dbReference type="Proteomes" id="UP000007259">
    <property type="component" value="Chromosome 29"/>
</dbReference>
<dbReference type="RefSeq" id="XP_003877267.1">
    <property type="nucleotide sequence ID" value="XM_003877218.1"/>
</dbReference>
<feature type="compositionally biased region" description="Basic and acidic residues" evidence="1">
    <location>
        <begin position="1171"/>
        <end position="1181"/>
    </location>
</feature>
<dbReference type="KEGG" id="lmi:LMXM_29_1160"/>
<evidence type="ECO:0000313" key="3">
    <source>
        <dbReference type="Proteomes" id="UP000007259"/>
    </source>
</evidence>